<keyword evidence="2" id="KW-1185">Reference proteome</keyword>
<comment type="caution">
    <text evidence="1">The sequence shown here is derived from an EMBL/GenBank/DDBJ whole genome shotgun (WGS) entry which is preliminary data.</text>
</comment>
<proteinExistence type="predicted"/>
<gene>
    <name evidence="1" type="ORF">KIH79_09575</name>
</gene>
<dbReference type="Proteomes" id="UP000700815">
    <property type="component" value="Unassembled WGS sequence"/>
</dbReference>
<protein>
    <submittedName>
        <fullName evidence="1">Uncharacterized protein</fullName>
    </submittedName>
</protein>
<reference evidence="1 2" key="1">
    <citation type="submission" date="2021-05" db="EMBL/GenBank/DDBJ databases">
        <title>Phylogenetic classification of ten novel species belonging to the genus Bifidobacterium comprising B. colchicus sp. nov., B. abeli sp. nov., B. bicoloris sp. nov., B. guerezis sp. nov., B. rosaliae sp. nov., B. santillanensis sp. nov., B. argentati sp. nov., B. amazzoni sp. nov., B. pluviali sp. nov., and B. pinnaculum sp. nov.</title>
        <authorList>
            <person name="Lugli G.A."/>
            <person name="Ruiz Garcia L."/>
            <person name="Margolles A."/>
            <person name="Ventura M."/>
        </authorList>
    </citation>
    <scope>NUCLEOTIDE SEQUENCE [LARGE SCALE GENOMIC DNA]</scope>
    <source>
        <strain evidence="1 2">82T10</strain>
    </source>
</reference>
<name>A0ABS6WH11_9BIFI</name>
<evidence type="ECO:0000313" key="2">
    <source>
        <dbReference type="Proteomes" id="UP000700815"/>
    </source>
</evidence>
<accession>A0ABS6WH11</accession>
<sequence>MTTATCYAPEIDGLLRIRNTRSPDIVLPLDMYARTLIALTNGISPAGGHSRRTFWIPAERGPIEAFGDFAQLHANGLFDTREEFERHWRTCYPDGERWYRIDRLTLSDGYRFRVNERLGIRFRPIEEAAFPATPPSVLAIGASDGSMADVTPVSAPDPMAGAAPIAPIAPDTQRVPATSRIDAGLGLSLVHWLVHGAEACVRLCARNEYNGMLRRRLPFDMRTGRIPRRDWWEIFPEYREYALRMISSDEISRFERLFAGADRCPSAVADGGRRLPSMTARAYVEACAAGYQGIGLRAPGTGGSPFDWYGSYANPQGRALRDMDEDSPSAFEALLLEAGERAHEWEVRSAPGFSWTRLLPVHDGSGWSFRIASAAFPSWIEAMPFALALHDAGLPVAVDHAAALVQAARGEDVIGIVPHYVPLDEGGNLFAGESMPDMVHLPHERAGSVIRRTIWDPTPEVHLSAQGR</sequence>
<dbReference type="RefSeq" id="WP_219059180.1">
    <property type="nucleotide sequence ID" value="NZ_JAHBBH010000029.1"/>
</dbReference>
<dbReference type="EMBL" id="JAHBBH010000029">
    <property type="protein sequence ID" value="MBW3093162.1"/>
    <property type="molecule type" value="Genomic_DNA"/>
</dbReference>
<evidence type="ECO:0000313" key="1">
    <source>
        <dbReference type="EMBL" id="MBW3093162.1"/>
    </source>
</evidence>
<organism evidence="1 2">
    <name type="scientific">Bifidobacterium miconis</name>
    <dbReference type="NCBI Taxonomy" id="2834435"/>
    <lineage>
        <taxon>Bacteria</taxon>
        <taxon>Bacillati</taxon>
        <taxon>Actinomycetota</taxon>
        <taxon>Actinomycetes</taxon>
        <taxon>Bifidobacteriales</taxon>
        <taxon>Bifidobacteriaceae</taxon>
        <taxon>Bifidobacterium</taxon>
    </lineage>
</organism>